<evidence type="ECO:0000256" key="1">
    <source>
        <dbReference type="PIRSR" id="PIRSR605502-1"/>
    </source>
</evidence>
<dbReference type="OrthoDB" id="9798107at2"/>
<proteinExistence type="predicted"/>
<protein>
    <submittedName>
        <fullName evidence="2">ADP-ribosyl-[dinitrogen reductase] glycohydrolase DraG</fullName>
    </submittedName>
</protein>
<sequence length="306" mass="32810">MDTEPYRDRALGAYLGLAIGDALGATVEFMTPREIHHQYGVHDKIIGGGWLKLKAGQVTDDTEMSLSLGQAIIETGGWSMHAVAESFAAWLKRRPPDVGNTCRRGIRRYLTDGSLSGPPNPGDGGNGACMRNLPVALATLGDAEAFTRWTVEQCHFTHHHPLSDAATLSLGRMVQHLVCGGSKHDCGQFVSALIESHPEFSFDPYPGRASGYIVDTVQTVLYFFLGTDSFADCLVRVVNQGDDADTTGAIAGMLAGAAYGVSGIPARWLKSLDAEVTRHIERQTEALLAIASKGRQPDFSIPPTGT</sequence>
<keyword evidence="3" id="KW-1185">Reference proteome</keyword>
<evidence type="ECO:0000313" key="2">
    <source>
        <dbReference type="EMBL" id="BBA37377.1"/>
    </source>
</evidence>
<dbReference type="GO" id="GO:0016787">
    <property type="term" value="F:hydrolase activity"/>
    <property type="evidence" value="ECO:0007669"/>
    <property type="project" value="UniProtKB-KW"/>
</dbReference>
<dbReference type="EMBL" id="AP017928">
    <property type="protein sequence ID" value="BBA37377.1"/>
    <property type="molecule type" value="Genomic_DNA"/>
</dbReference>
<dbReference type="Proteomes" id="UP000266313">
    <property type="component" value="Chromosome"/>
</dbReference>
<dbReference type="InterPro" id="IPR050792">
    <property type="entry name" value="ADP-ribosylglycohydrolase"/>
</dbReference>
<keyword evidence="2" id="KW-0378">Hydrolase</keyword>
<gene>
    <name evidence="2" type="ORF">sS8_5460</name>
</gene>
<comment type="cofactor">
    <cofactor evidence="1">
        <name>Mg(2+)</name>
        <dbReference type="ChEBI" id="CHEBI:18420"/>
    </cofactor>
    <text evidence="1">Binds 2 magnesium ions per subunit.</text>
</comment>
<reference evidence="2 3" key="1">
    <citation type="submission" date="2016-12" db="EMBL/GenBank/DDBJ databases">
        <title>Genome sequencing of Methylocaldum marinum.</title>
        <authorList>
            <person name="Takeuchi M."/>
            <person name="Kamagata Y."/>
            <person name="Hiraoka S."/>
            <person name="Oshima K."/>
            <person name="Hattori M."/>
            <person name="Iwasaki W."/>
        </authorList>
    </citation>
    <scope>NUCLEOTIDE SEQUENCE [LARGE SCALE GENOMIC DNA]</scope>
    <source>
        <strain evidence="2 3">S8</strain>
    </source>
</reference>
<dbReference type="InterPro" id="IPR005502">
    <property type="entry name" value="Ribosyl_crysJ1"/>
</dbReference>
<dbReference type="Gene3D" id="1.10.4080.10">
    <property type="entry name" value="ADP-ribosylation/Crystallin J1"/>
    <property type="match status" value="1"/>
</dbReference>
<dbReference type="AlphaFoldDB" id="A0A250L0I6"/>
<dbReference type="PANTHER" id="PTHR16222:SF12">
    <property type="entry name" value="ADP-RIBOSYLGLYCOHYDROLASE-RELATED"/>
    <property type="match status" value="1"/>
</dbReference>
<feature type="binding site" evidence="1">
    <location>
        <position position="245"/>
    </location>
    <ligand>
        <name>Mg(2+)</name>
        <dbReference type="ChEBI" id="CHEBI:18420"/>
        <label>1</label>
    </ligand>
</feature>
<keyword evidence="1" id="KW-0479">Metal-binding</keyword>
<dbReference type="PANTHER" id="PTHR16222">
    <property type="entry name" value="ADP-RIBOSYLGLYCOHYDROLASE"/>
    <property type="match status" value="1"/>
</dbReference>
<name>A0A250L0I6_9GAMM</name>
<dbReference type="Pfam" id="PF03747">
    <property type="entry name" value="ADP_ribosyl_GH"/>
    <property type="match status" value="1"/>
</dbReference>
<feature type="binding site" evidence="1">
    <location>
        <position position="61"/>
    </location>
    <ligand>
        <name>Mg(2+)</name>
        <dbReference type="ChEBI" id="CHEBI:18420"/>
        <label>1</label>
    </ligand>
</feature>
<feature type="binding site" evidence="1">
    <location>
        <position position="59"/>
    </location>
    <ligand>
        <name>Mg(2+)</name>
        <dbReference type="ChEBI" id="CHEBI:18420"/>
        <label>1</label>
    </ligand>
</feature>
<dbReference type="InterPro" id="IPR013479">
    <property type="entry name" value="ADP-ribosyl_diN_reduct_hydro"/>
</dbReference>
<dbReference type="GO" id="GO:0046872">
    <property type="term" value="F:metal ion binding"/>
    <property type="evidence" value="ECO:0007669"/>
    <property type="project" value="UniProtKB-KW"/>
</dbReference>
<evidence type="ECO:0000313" key="3">
    <source>
        <dbReference type="Proteomes" id="UP000266313"/>
    </source>
</evidence>
<dbReference type="SUPFAM" id="SSF101478">
    <property type="entry name" value="ADP-ribosylglycohydrolase"/>
    <property type="match status" value="1"/>
</dbReference>
<dbReference type="RefSeq" id="WP_119632372.1">
    <property type="nucleotide sequence ID" value="NZ_AP017928.1"/>
</dbReference>
<feature type="binding site" evidence="1">
    <location>
        <position position="60"/>
    </location>
    <ligand>
        <name>Mg(2+)</name>
        <dbReference type="ChEBI" id="CHEBI:18420"/>
        <label>1</label>
    </ligand>
</feature>
<organism evidence="2 3">
    <name type="scientific">Methylocaldum marinum</name>
    <dbReference type="NCBI Taxonomy" id="1432792"/>
    <lineage>
        <taxon>Bacteria</taxon>
        <taxon>Pseudomonadati</taxon>
        <taxon>Pseudomonadota</taxon>
        <taxon>Gammaproteobacteria</taxon>
        <taxon>Methylococcales</taxon>
        <taxon>Methylococcaceae</taxon>
        <taxon>Methylocaldum</taxon>
    </lineage>
</organism>
<dbReference type="NCBIfam" id="TIGR02662">
    <property type="entry name" value="dinitro_DRAG"/>
    <property type="match status" value="1"/>
</dbReference>
<dbReference type="InterPro" id="IPR036705">
    <property type="entry name" value="Ribosyl_crysJ1_sf"/>
</dbReference>
<accession>A0A250L0I6</accession>
<feature type="binding site" evidence="1">
    <location>
        <position position="243"/>
    </location>
    <ligand>
        <name>Mg(2+)</name>
        <dbReference type="ChEBI" id="CHEBI:18420"/>
        <label>1</label>
    </ligand>
</feature>
<feature type="binding site" evidence="1">
    <location>
        <position position="246"/>
    </location>
    <ligand>
        <name>Mg(2+)</name>
        <dbReference type="ChEBI" id="CHEBI:18420"/>
        <label>1</label>
    </ligand>
</feature>
<dbReference type="KEGG" id="mmai:sS8_5460"/>
<keyword evidence="1" id="KW-0460">Magnesium</keyword>